<organism evidence="1 2">
    <name type="scientific">Angiostrongylus cantonensis</name>
    <name type="common">Rat lungworm</name>
    <dbReference type="NCBI Taxonomy" id="6313"/>
    <lineage>
        <taxon>Eukaryota</taxon>
        <taxon>Metazoa</taxon>
        <taxon>Ecdysozoa</taxon>
        <taxon>Nematoda</taxon>
        <taxon>Chromadorea</taxon>
        <taxon>Rhabditida</taxon>
        <taxon>Rhabditina</taxon>
        <taxon>Rhabditomorpha</taxon>
        <taxon>Strongyloidea</taxon>
        <taxon>Metastrongylidae</taxon>
        <taxon>Angiostrongylus</taxon>
    </lineage>
</organism>
<accession>A0A0K0D1R9</accession>
<reference evidence="2" key="2">
    <citation type="submission" date="2017-02" db="UniProtKB">
        <authorList>
            <consortium name="WormBaseParasite"/>
        </authorList>
    </citation>
    <scope>IDENTIFICATION</scope>
</reference>
<keyword evidence="1" id="KW-1185">Reference proteome</keyword>
<evidence type="ECO:0000313" key="1">
    <source>
        <dbReference type="Proteomes" id="UP000035642"/>
    </source>
</evidence>
<sequence length="189" mass="21263">MSLTTHVLRRSLTYLAKRGDIRAFLDETPVANKARSSGECSCKLPSKQDILKGLKLRWKQWKKDTLKAFFTVSVGEPTKLKRVGLLTDDAKVFMGGLHFETDAYMNEQFFVPLRCVEIGIGLNSRFYCFCNNLQKHVVTVLSVGAFRADVVDDVNQSFGALFVRTEVVAPMLVAVEEFIPQDRHSSLGK</sequence>
<dbReference type="Proteomes" id="UP000035642">
    <property type="component" value="Unassembled WGS sequence"/>
</dbReference>
<protein>
    <submittedName>
        <fullName evidence="2">DUF1336 domain-containing protein</fullName>
    </submittedName>
</protein>
<dbReference type="STRING" id="6313.A0A0K0D1R9"/>
<proteinExistence type="predicted"/>
<name>A0A0K0D1R9_ANGCA</name>
<dbReference type="WBParaSite" id="ACAC_0000401401-mRNA-1">
    <property type="protein sequence ID" value="ACAC_0000401401-mRNA-1"/>
    <property type="gene ID" value="ACAC_0000401401"/>
</dbReference>
<evidence type="ECO:0000313" key="2">
    <source>
        <dbReference type="WBParaSite" id="ACAC_0000401401-mRNA-1"/>
    </source>
</evidence>
<reference evidence="1" key="1">
    <citation type="submission" date="2012-09" db="EMBL/GenBank/DDBJ databases">
        <authorList>
            <person name="Martin A.A."/>
        </authorList>
    </citation>
    <scope>NUCLEOTIDE SEQUENCE</scope>
</reference>
<dbReference type="AlphaFoldDB" id="A0A0K0D1R9"/>